<evidence type="ECO:0000256" key="2">
    <source>
        <dbReference type="ARBA" id="ARBA00004718"/>
    </source>
</evidence>
<sequence length="294" mass="33794">MLEIQKIRVSKLHHKSSKMSQLPTYVPIDIQSKEFRELSSYLLADDDLKGTCDDIIASAMEYLGGIIEEDFSSRSVREDGELDRLEPVKTLVESYEKLALSRMETLYFNRAFIDGKQEIMDRFQQEPPLTVDTIAHYASISPNTKDLTQLIEEKANSKIISQKSKRKVLESNKDYRYLKNATFIIDNPLEPIPKEGEENDDDLEMAGGTVDLKCPITYKTFENPMISKKCEHIFDQAAIEDLWRRGGAIDCPVPGCGKSLLKSDFEPDRIMSLRVKSWARLQIKLEKQQTYERI</sequence>
<comment type="caution">
    <text evidence="12">The sequence shown here is derived from an EMBL/GenBank/DDBJ whole genome shotgun (WGS) entry which is preliminary data.</text>
</comment>
<dbReference type="InterPro" id="IPR013083">
    <property type="entry name" value="Znf_RING/FYVE/PHD"/>
</dbReference>
<keyword evidence="9" id="KW-0539">Nucleus</keyword>
<dbReference type="Gene3D" id="1.20.120.1010">
    <property type="match status" value="1"/>
</dbReference>
<evidence type="ECO:0000256" key="9">
    <source>
        <dbReference type="ARBA" id="ARBA00023242"/>
    </source>
</evidence>
<accession>A0A9P8Q282</accession>
<comment type="pathway">
    <text evidence="2">Protein modification; protein sumoylation.</text>
</comment>
<dbReference type="PANTHER" id="PTHR21330:SF1">
    <property type="entry name" value="E3 SUMO-PROTEIN LIGASE NSE2"/>
    <property type="match status" value="1"/>
</dbReference>
<comment type="similarity">
    <text evidence="3">Belongs to the NSE2 family.</text>
</comment>
<dbReference type="Proteomes" id="UP000774326">
    <property type="component" value="Unassembled WGS sequence"/>
</dbReference>
<dbReference type="Pfam" id="PF11789">
    <property type="entry name" value="zf-Nse"/>
    <property type="match status" value="1"/>
</dbReference>
<dbReference type="PROSITE" id="PS51044">
    <property type="entry name" value="ZF_SP_RING"/>
    <property type="match status" value="1"/>
</dbReference>
<evidence type="ECO:0000256" key="3">
    <source>
        <dbReference type="ARBA" id="ARBA00008212"/>
    </source>
</evidence>
<dbReference type="InterPro" id="IPR004181">
    <property type="entry name" value="Znf_MIZ"/>
</dbReference>
<dbReference type="GO" id="GO:0005634">
    <property type="term" value="C:nucleus"/>
    <property type="evidence" value="ECO:0007669"/>
    <property type="project" value="UniProtKB-SubCell"/>
</dbReference>
<dbReference type="GO" id="GO:0016925">
    <property type="term" value="P:protein sumoylation"/>
    <property type="evidence" value="ECO:0007669"/>
    <property type="project" value="TreeGrafter"/>
</dbReference>
<dbReference type="GO" id="GO:0030915">
    <property type="term" value="C:Smc5-Smc6 complex"/>
    <property type="evidence" value="ECO:0007669"/>
    <property type="project" value="InterPro"/>
</dbReference>
<dbReference type="GO" id="GO:0061665">
    <property type="term" value="F:SUMO ligase activity"/>
    <property type="evidence" value="ECO:0007669"/>
    <property type="project" value="TreeGrafter"/>
</dbReference>
<protein>
    <recommendedName>
        <fullName evidence="11">SP-RING-type domain-containing protein</fullName>
    </recommendedName>
</protein>
<dbReference type="SUPFAM" id="SSF57850">
    <property type="entry name" value="RING/U-box"/>
    <property type="match status" value="1"/>
</dbReference>
<keyword evidence="7" id="KW-0833">Ubl conjugation pathway</keyword>
<evidence type="ECO:0000256" key="10">
    <source>
        <dbReference type="PROSITE-ProRule" id="PRU00452"/>
    </source>
</evidence>
<reference evidence="12" key="2">
    <citation type="submission" date="2021-01" db="EMBL/GenBank/DDBJ databases">
        <authorList>
            <person name="Schikora-Tamarit M.A."/>
        </authorList>
    </citation>
    <scope>NUCLEOTIDE SEQUENCE</scope>
    <source>
        <strain evidence="12">CBS2887</strain>
    </source>
</reference>
<reference evidence="12" key="1">
    <citation type="journal article" date="2021" name="Open Biol.">
        <title>Shared evolutionary footprints suggest mitochondrial oxidative damage underlies multiple complex I losses in fungi.</title>
        <authorList>
            <person name="Schikora-Tamarit M.A."/>
            <person name="Marcet-Houben M."/>
            <person name="Nosek J."/>
            <person name="Gabaldon T."/>
        </authorList>
    </citation>
    <scope>NUCLEOTIDE SEQUENCE</scope>
    <source>
        <strain evidence="12">CBS2887</strain>
    </source>
</reference>
<dbReference type="CDD" id="cd16651">
    <property type="entry name" value="SPL-RING_NSE2"/>
    <property type="match status" value="1"/>
</dbReference>
<keyword evidence="6 10" id="KW-0863">Zinc-finger</keyword>
<dbReference type="EMBL" id="JAEUBG010003532">
    <property type="protein sequence ID" value="KAH3682643.1"/>
    <property type="molecule type" value="Genomic_DNA"/>
</dbReference>
<evidence type="ECO:0000256" key="5">
    <source>
        <dbReference type="ARBA" id="ARBA00022723"/>
    </source>
</evidence>
<dbReference type="OrthoDB" id="756301at2759"/>
<dbReference type="Gene3D" id="3.30.40.10">
    <property type="entry name" value="Zinc/RING finger domain, C3HC4 (zinc finger)"/>
    <property type="match status" value="1"/>
</dbReference>
<keyword evidence="13" id="KW-1185">Reference proteome</keyword>
<evidence type="ECO:0000313" key="13">
    <source>
        <dbReference type="Proteomes" id="UP000774326"/>
    </source>
</evidence>
<evidence type="ECO:0000256" key="4">
    <source>
        <dbReference type="ARBA" id="ARBA00022679"/>
    </source>
</evidence>
<comment type="subcellular location">
    <subcellularLocation>
        <location evidence="1">Nucleus</location>
    </subcellularLocation>
</comment>
<evidence type="ECO:0000256" key="6">
    <source>
        <dbReference type="ARBA" id="ARBA00022771"/>
    </source>
</evidence>
<name>A0A9P8Q282_WICPI</name>
<evidence type="ECO:0000256" key="1">
    <source>
        <dbReference type="ARBA" id="ARBA00004123"/>
    </source>
</evidence>
<evidence type="ECO:0000256" key="8">
    <source>
        <dbReference type="ARBA" id="ARBA00022833"/>
    </source>
</evidence>
<evidence type="ECO:0000256" key="7">
    <source>
        <dbReference type="ARBA" id="ARBA00022786"/>
    </source>
</evidence>
<organism evidence="12 13">
    <name type="scientific">Wickerhamomyces pijperi</name>
    <name type="common">Yeast</name>
    <name type="synonym">Pichia pijperi</name>
    <dbReference type="NCBI Taxonomy" id="599730"/>
    <lineage>
        <taxon>Eukaryota</taxon>
        <taxon>Fungi</taxon>
        <taxon>Dikarya</taxon>
        <taxon>Ascomycota</taxon>
        <taxon>Saccharomycotina</taxon>
        <taxon>Saccharomycetes</taxon>
        <taxon>Phaffomycetales</taxon>
        <taxon>Wickerhamomycetaceae</taxon>
        <taxon>Wickerhamomyces</taxon>
    </lineage>
</organism>
<dbReference type="InterPro" id="IPR026846">
    <property type="entry name" value="Nse2(Mms21)"/>
</dbReference>
<dbReference type="AlphaFoldDB" id="A0A9P8Q282"/>
<dbReference type="GO" id="GO:0008270">
    <property type="term" value="F:zinc ion binding"/>
    <property type="evidence" value="ECO:0007669"/>
    <property type="project" value="UniProtKB-KW"/>
</dbReference>
<keyword evidence="5" id="KW-0479">Metal-binding</keyword>
<keyword evidence="8" id="KW-0862">Zinc</keyword>
<feature type="domain" description="SP-RING-type" evidence="11">
    <location>
        <begin position="199"/>
        <end position="280"/>
    </location>
</feature>
<keyword evidence="4" id="KW-0808">Transferase</keyword>
<proteinExistence type="inferred from homology"/>
<dbReference type="PANTHER" id="PTHR21330">
    <property type="entry name" value="E3 SUMO-PROTEIN LIGASE NSE2"/>
    <property type="match status" value="1"/>
</dbReference>
<evidence type="ECO:0000313" key="12">
    <source>
        <dbReference type="EMBL" id="KAH3682643.1"/>
    </source>
</evidence>
<dbReference type="GO" id="GO:0000724">
    <property type="term" value="P:double-strand break repair via homologous recombination"/>
    <property type="evidence" value="ECO:0007669"/>
    <property type="project" value="InterPro"/>
</dbReference>
<evidence type="ECO:0000259" key="11">
    <source>
        <dbReference type="PROSITE" id="PS51044"/>
    </source>
</evidence>
<gene>
    <name evidence="12" type="ORF">WICPIJ_006388</name>
</gene>